<name>A0ABZ2XGC2_9RHOO</name>
<organism evidence="1 2">
    <name type="scientific">Azonexus hydrophilus</name>
    <dbReference type="NCBI Taxonomy" id="418702"/>
    <lineage>
        <taxon>Bacteria</taxon>
        <taxon>Pseudomonadati</taxon>
        <taxon>Pseudomonadota</taxon>
        <taxon>Betaproteobacteria</taxon>
        <taxon>Rhodocyclales</taxon>
        <taxon>Azonexaceae</taxon>
        <taxon>Azonexus</taxon>
    </lineage>
</organism>
<protein>
    <recommendedName>
        <fullName evidence="3">Major tropism determinant N-terminal domain-containing protein</fullName>
    </recommendedName>
</protein>
<keyword evidence="2" id="KW-1185">Reference proteome</keyword>
<gene>
    <name evidence="1" type="ORF">AADV58_10155</name>
</gene>
<dbReference type="Proteomes" id="UP001479520">
    <property type="component" value="Chromosome"/>
</dbReference>
<evidence type="ECO:0000313" key="1">
    <source>
        <dbReference type="EMBL" id="WZJ20316.1"/>
    </source>
</evidence>
<reference evidence="1 2" key="1">
    <citation type="submission" date="2024-04" db="EMBL/GenBank/DDBJ databases">
        <title>Dissimilatory iodate-reducing microorganisms contribute to the enrichment of iodine in groundwater.</title>
        <authorList>
            <person name="Jiang Z."/>
        </authorList>
    </citation>
    <scope>NUCLEOTIDE SEQUENCE [LARGE SCALE GENOMIC DNA]</scope>
    <source>
        <strain evidence="1 2">NCP973</strain>
    </source>
</reference>
<dbReference type="EMBL" id="CP151406">
    <property type="protein sequence ID" value="WZJ20316.1"/>
    <property type="molecule type" value="Genomic_DNA"/>
</dbReference>
<dbReference type="RefSeq" id="WP_341743087.1">
    <property type="nucleotide sequence ID" value="NZ_CP151406.1"/>
</dbReference>
<proteinExistence type="predicted"/>
<evidence type="ECO:0008006" key="3">
    <source>
        <dbReference type="Google" id="ProtNLM"/>
    </source>
</evidence>
<accession>A0ABZ2XGC2</accession>
<sequence>MPLLNHMKLRRGAAAVRAIYHKRAVLSGPTLGLDFTGQQYIRMDAGEAFGDIITFTRASAATRFNASGVLETVGNNVPRIDYDPVTLACRGLLIEEQRTNMLLNSATLATQSVAVSGVAKTLTFTGTGSIALSGAHTATLNGTGANNRVALTFTPSAGTLTLTVTGDVRNAQLEVGAFATSWIPTTGAQATRAADVVSINTLSPWYNQQEGTIFAEASTAAGGSSRVVVCPSDGTLSNRMQIVINSTTSNGAISVAGAVQLDFHRGSSGSNGDVQKCALAYKENASAVSVNNASLAEDTSCLIPAINRMNVGSYPNGSYLNGYIRKLRYFPKRLTNAELQALTA</sequence>
<evidence type="ECO:0000313" key="2">
    <source>
        <dbReference type="Proteomes" id="UP001479520"/>
    </source>
</evidence>